<organism evidence="1 2">
    <name type="scientific">Leptospira barantonii</name>
    <dbReference type="NCBI Taxonomy" id="2023184"/>
    <lineage>
        <taxon>Bacteria</taxon>
        <taxon>Pseudomonadati</taxon>
        <taxon>Spirochaetota</taxon>
        <taxon>Spirochaetia</taxon>
        <taxon>Leptospirales</taxon>
        <taxon>Leptospiraceae</taxon>
        <taxon>Leptospira</taxon>
    </lineage>
</organism>
<sequence length="293" mass="34589">MKLVSIGIFAFFSLLLYLCSTASSLIEYKIDSGIIDAFLVVLTNFCFSHKRIIVVISIGVQTIIQLGGFYYNNKVKQKLISRVLKEIILVLFHNEISKTRITIMRKSSWIPALTRYVVYNLVFGFRRIVFSSSKLRIFWRNIPWKWDDYFLIYSRYGLPATNLKTAIFPVPEMEEEIDGYVGFAWLNPGIQKLDLPDISDVEITNIREIHDLPETERTKILDYMRKCKIKNFRRLQNLRRRSKYLWATQILDNDEELWGVLVLDHHGENNPFDSDFDNRMNIFTKLINNLVRR</sequence>
<protein>
    <recommendedName>
        <fullName evidence="3">GAF domain-containing protein</fullName>
    </recommendedName>
</protein>
<proteinExistence type="predicted"/>
<name>A0A5F2BDZ3_9LEPT</name>
<dbReference type="RefSeq" id="WP_135670705.1">
    <property type="nucleotide sequence ID" value="NZ_RQGN01000044.1"/>
</dbReference>
<dbReference type="EMBL" id="RQGN01000044">
    <property type="protein sequence ID" value="TGM03796.1"/>
    <property type="molecule type" value="Genomic_DNA"/>
</dbReference>
<evidence type="ECO:0000313" key="2">
    <source>
        <dbReference type="Proteomes" id="UP000298429"/>
    </source>
</evidence>
<evidence type="ECO:0000313" key="1">
    <source>
        <dbReference type="EMBL" id="TGM03796.1"/>
    </source>
</evidence>
<comment type="caution">
    <text evidence="1">The sequence shown here is derived from an EMBL/GenBank/DDBJ whole genome shotgun (WGS) entry which is preliminary data.</text>
</comment>
<gene>
    <name evidence="1" type="ORF">EHQ76_09140</name>
</gene>
<reference evidence="1 2" key="1">
    <citation type="journal article" date="2019" name="PLoS Negl. Trop. Dis.">
        <title>Revisiting the worldwide diversity of Leptospira species in the environment.</title>
        <authorList>
            <person name="Vincent A.T."/>
            <person name="Schiettekatte O."/>
            <person name="Bourhy P."/>
            <person name="Veyrier F.J."/>
            <person name="Picardeau M."/>
        </authorList>
    </citation>
    <scope>NUCLEOTIDE SEQUENCE [LARGE SCALE GENOMIC DNA]</scope>
    <source>
        <strain evidence="1 2">201702444</strain>
    </source>
</reference>
<dbReference type="Proteomes" id="UP000298429">
    <property type="component" value="Unassembled WGS sequence"/>
</dbReference>
<accession>A0A5F2BDZ3</accession>
<dbReference type="AlphaFoldDB" id="A0A5F2BDZ3"/>
<evidence type="ECO:0008006" key="3">
    <source>
        <dbReference type="Google" id="ProtNLM"/>
    </source>
</evidence>